<accession>A0A267GNH6</accession>
<evidence type="ECO:0000313" key="2">
    <source>
        <dbReference type="Proteomes" id="UP000215902"/>
    </source>
</evidence>
<protein>
    <recommendedName>
        <fullName evidence="3">Histone-lysine N-methyltransferase SETMAR</fullName>
    </recommendedName>
</protein>
<dbReference type="AlphaFoldDB" id="A0A267GNH6"/>
<dbReference type="PANTHER" id="PTHR46060:SF1">
    <property type="entry name" value="MARINER MOS1 TRANSPOSASE-LIKE PROTEIN"/>
    <property type="match status" value="1"/>
</dbReference>
<feature type="non-terminal residue" evidence="1">
    <location>
        <position position="72"/>
    </location>
</feature>
<dbReference type="Proteomes" id="UP000215902">
    <property type="component" value="Unassembled WGS sequence"/>
</dbReference>
<gene>
    <name evidence="1" type="ORF">BOX15_Mlig026417g1</name>
</gene>
<reference evidence="1 2" key="1">
    <citation type="submission" date="2017-06" db="EMBL/GenBank/DDBJ databases">
        <title>A platform for efficient transgenesis in Macrostomum lignano, a flatworm model organism for stem cell research.</title>
        <authorList>
            <person name="Berezikov E."/>
        </authorList>
    </citation>
    <scope>NUCLEOTIDE SEQUENCE [LARGE SCALE GENOMIC DNA]</scope>
    <source>
        <strain evidence="1">DV1</strain>
        <tissue evidence="1">Whole organism</tissue>
    </source>
</reference>
<sequence>MPLAGCVPMTLNLRQGAHNPPASKKKKKLLDLGWELVPHPPYSPDLAPSDYHLFLSLANALNNKTFADDEEL</sequence>
<dbReference type="PANTHER" id="PTHR46060">
    <property type="entry name" value="MARINER MOS1 TRANSPOSASE-LIKE PROTEIN"/>
    <property type="match status" value="1"/>
</dbReference>
<evidence type="ECO:0000313" key="1">
    <source>
        <dbReference type="EMBL" id="PAA87580.1"/>
    </source>
</evidence>
<dbReference type="EMBL" id="NIVC01000225">
    <property type="protein sequence ID" value="PAA87580.1"/>
    <property type="molecule type" value="Genomic_DNA"/>
</dbReference>
<dbReference type="STRING" id="282301.A0A267GNH6"/>
<keyword evidence="2" id="KW-1185">Reference proteome</keyword>
<organism evidence="1 2">
    <name type="scientific">Macrostomum lignano</name>
    <dbReference type="NCBI Taxonomy" id="282301"/>
    <lineage>
        <taxon>Eukaryota</taxon>
        <taxon>Metazoa</taxon>
        <taxon>Spiralia</taxon>
        <taxon>Lophotrochozoa</taxon>
        <taxon>Platyhelminthes</taxon>
        <taxon>Rhabditophora</taxon>
        <taxon>Macrostomorpha</taxon>
        <taxon>Macrostomida</taxon>
        <taxon>Macrostomidae</taxon>
        <taxon>Macrostomum</taxon>
    </lineage>
</organism>
<dbReference type="Gene3D" id="3.30.420.10">
    <property type="entry name" value="Ribonuclease H-like superfamily/Ribonuclease H"/>
    <property type="match status" value="1"/>
</dbReference>
<comment type="caution">
    <text evidence="1">The sequence shown here is derived from an EMBL/GenBank/DDBJ whole genome shotgun (WGS) entry which is preliminary data.</text>
</comment>
<proteinExistence type="predicted"/>
<name>A0A267GNH6_9PLAT</name>
<dbReference type="GO" id="GO:0003676">
    <property type="term" value="F:nucleic acid binding"/>
    <property type="evidence" value="ECO:0007669"/>
    <property type="project" value="InterPro"/>
</dbReference>
<dbReference type="InterPro" id="IPR052709">
    <property type="entry name" value="Transposase-MT_Hybrid"/>
</dbReference>
<evidence type="ECO:0008006" key="3">
    <source>
        <dbReference type="Google" id="ProtNLM"/>
    </source>
</evidence>
<dbReference type="OrthoDB" id="10018757at2759"/>
<dbReference type="InterPro" id="IPR036397">
    <property type="entry name" value="RNaseH_sf"/>
</dbReference>